<organism evidence="14 15">
    <name type="scientific">Rhodotorula graminis (strain WP1)</name>
    <dbReference type="NCBI Taxonomy" id="578459"/>
    <lineage>
        <taxon>Eukaryota</taxon>
        <taxon>Fungi</taxon>
        <taxon>Dikarya</taxon>
        <taxon>Basidiomycota</taxon>
        <taxon>Pucciniomycotina</taxon>
        <taxon>Microbotryomycetes</taxon>
        <taxon>Sporidiobolales</taxon>
        <taxon>Sporidiobolaceae</taxon>
        <taxon>Rhodotorula</taxon>
    </lineage>
</organism>
<dbReference type="GO" id="GO:0005739">
    <property type="term" value="C:mitochondrion"/>
    <property type="evidence" value="ECO:0007669"/>
    <property type="project" value="TreeGrafter"/>
</dbReference>
<evidence type="ECO:0000256" key="11">
    <source>
        <dbReference type="SAM" id="MobiDB-lite"/>
    </source>
</evidence>
<feature type="region of interest" description="Disordered" evidence="11">
    <location>
        <begin position="955"/>
        <end position="1008"/>
    </location>
</feature>
<evidence type="ECO:0000313" key="14">
    <source>
        <dbReference type="EMBL" id="KPV72523.1"/>
    </source>
</evidence>
<feature type="region of interest" description="Disordered" evidence="11">
    <location>
        <begin position="337"/>
        <end position="370"/>
    </location>
</feature>
<dbReference type="InterPro" id="IPR047151">
    <property type="entry name" value="RNZ2-like"/>
</dbReference>
<feature type="compositionally biased region" description="Basic and acidic residues" evidence="11">
    <location>
        <begin position="354"/>
        <end position="370"/>
    </location>
</feature>
<dbReference type="Proteomes" id="UP000053890">
    <property type="component" value="Unassembled WGS sequence"/>
</dbReference>
<dbReference type="Pfam" id="PF13691">
    <property type="entry name" value="Lactamase_B_4"/>
    <property type="match status" value="1"/>
</dbReference>
<dbReference type="EC" id="3.1.26.11" evidence="4"/>
<feature type="domain" description="Metallo-beta-lactamase" evidence="12">
    <location>
        <begin position="670"/>
        <end position="897"/>
    </location>
</feature>
<evidence type="ECO:0000259" key="13">
    <source>
        <dbReference type="Pfam" id="PF13691"/>
    </source>
</evidence>
<comment type="catalytic activity">
    <reaction evidence="1">
        <text>Endonucleolytic cleavage of RNA, removing extra 3' nucleotides from tRNA precursor, generating 3' termini of tRNAs. A 3'-hydroxy group is left at the tRNA terminus and a 5'-phosphoryl group is left at the trailer molecule.</text>
        <dbReference type="EC" id="3.1.26.11"/>
    </reaction>
</comment>
<dbReference type="InterPro" id="IPR036866">
    <property type="entry name" value="RibonucZ/Hydroxyglut_hydro"/>
</dbReference>
<dbReference type="GO" id="GO:0046872">
    <property type="term" value="F:metal ion binding"/>
    <property type="evidence" value="ECO:0007669"/>
    <property type="project" value="UniProtKB-KW"/>
</dbReference>
<dbReference type="GO" id="GO:0042781">
    <property type="term" value="F:3'-tRNA processing endoribonuclease activity"/>
    <property type="evidence" value="ECO:0007669"/>
    <property type="project" value="UniProtKB-EC"/>
</dbReference>
<evidence type="ECO:0000256" key="7">
    <source>
        <dbReference type="ARBA" id="ARBA00022723"/>
    </source>
</evidence>
<dbReference type="RefSeq" id="XP_018268572.1">
    <property type="nucleotide sequence ID" value="XM_018417941.1"/>
</dbReference>
<dbReference type="GeneID" id="28978389"/>
<sequence length="1008" mass="107053">MTELAPAGTRYSVSVLTTHTVDSHPSLLVAFDSHRYLFNAPEGFSRIALQNKVGLRKVGHVFLGDVAESAGGLPGFVLTSVEAGNDRIKVYGPEGTDHLLASCRFFTRRDKLSLQVAPPSPRAAESTPSLPTPLHADPNLVVYAFPLSPATAAPTSPPAPAPSASGAPADAPDVVMTPSDAGSSTLKRRRSSSSSTSPPPRPKSPPPGSTPFDPSSASFVPSRLRGDDAARWRHLVLRDMFRGTAFEPAPVPPQAPSSPSGRRIPTPAYLAQALPPLDLPSGGGGEPDAVSYLVVGPRLRGRFLPDRARALGVKPGKAFSRLIAGGRVWVADKPAVVPEGQQGAGGDGVAGAQGEKKKESKKERQERMKREKAAELAAEEADEGVGEGRWVEAVECMEPGQDGTAFLVLNLPSTAHLANLASTIVPSMLQPESLGQQIAFRGVFLFLGPGVLTSAILSHYLDNLRAAFPDVAVHVSASDFVAQGKNEVTYGPASLLNLRLRQLDERMFQLPRYSFLPPDAPSLPSLPNGVSLLNPTSHFSSTLAPLPPAKSPFGSTGRTFDFLVPSPEADVEAARLKGPEKPDETQRRAAAAWAEYLDKARAAKAVVAAETTERASRPVDAAVPATEGELGVTPLGTGSAVPSKYRNVSGTLLHLPGASSSSPAERTQYILLDAGEGTWGQIARRFGEGDAAAREDGAEDVLRGLKMVFLSHLHQDHHAGVSTILRHRAQLNPPPTDPLTIVAPPNARVYLFEQQQLVDLGLNYRGADKGREVRFVDNFLVEPGKAPSAGSKMDVALADLKTVAGLTEVTAVPVLHRCRAWGAVITHSSGWRVVFSGDTMPCEALVTAGQGASLLVHEATIEDDMPEVAQAKGHSTFGQAIDVATRMRARHLLLTHFSARYPKLPPLSTASASSDLPRPVVATAFDLMTLRLDEFWKVERYRDAMDALLSWDEADDRDDADELSGKEARLGGSAEGEPMRAGQGGKKQGGRKQGKKEQQGLVEASAQA</sequence>
<dbReference type="PANTHER" id="PTHR12553:SF49">
    <property type="entry name" value="ZINC PHOSPHODIESTERASE ELAC PROTEIN 2"/>
    <property type="match status" value="1"/>
</dbReference>
<keyword evidence="8" id="KW-0255">Endonuclease</keyword>
<gene>
    <name evidence="14" type="ORF">RHOBADRAFT_55628</name>
</gene>
<keyword evidence="6" id="KW-0540">Nuclease</keyword>
<accession>A0A0P9FA99</accession>
<feature type="domain" description="tRNase Z endonuclease" evidence="13">
    <location>
        <begin position="14"/>
        <end position="67"/>
    </location>
</feature>
<evidence type="ECO:0000256" key="5">
    <source>
        <dbReference type="ARBA" id="ARBA00022694"/>
    </source>
</evidence>
<dbReference type="GO" id="GO:1990180">
    <property type="term" value="P:mitochondrial tRNA 3'-end processing"/>
    <property type="evidence" value="ECO:0007669"/>
    <property type="project" value="TreeGrafter"/>
</dbReference>
<evidence type="ECO:0000256" key="10">
    <source>
        <dbReference type="ARBA" id="ARBA00022833"/>
    </source>
</evidence>
<keyword evidence="9" id="KW-0378">Hydrolase</keyword>
<evidence type="ECO:0000256" key="3">
    <source>
        <dbReference type="ARBA" id="ARBA00007823"/>
    </source>
</evidence>
<feature type="compositionally biased region" description="Low complexity" evidence="11">
    <location>
        <begin position="162"/>
        <end position="172"/>
    </location>
</feature>
<keyword evidence="15" id="KW-1185">Reference proteome</keyword>
<evidence type="ECO:0000256" key="1">
    <source>
        <dbReference type="ARBA" id="ARBA00000402"/>
    </source>
</evidence>
<feature type="region of interest" description="Disordered" evidence="11">
    <location>
        <begin position="152"/>
        <end position="223"/>
    </location>
</feature>
<feature type="compositionally biased region" description="Gly residues" evidence="11">
    <location>
        <begin position="342"/>
        <end position="351"/>
    </location>
</feature>
<dbReference type="STRING" id="578459.A0A0P9FA99"/>
<evidence type="ECO:0000256" key="2">
    <source>
        <dbReference type="ARBA" id="ARBA00001947"/>
    </source>
</evidence>
<protein>
    <recommendedName>
        <fullName evidence="4">ribonuclease Z</fullName>
        <ecNumber evidence="4">3.1.26.11</ecNumber>
    </recommendedName>
</protein>
<dbReference type="Gene3D" id="3.60.15.10">
    <property type="entry name" value="Ribonuclease Z/Hydroxyacylglutathione hydrolase-like"/>
    <property type="match status" value="2"/>
</dbReference>
<evidence type="ECO:0000259" key="12">
    <source>
        <dbReference type="Pfam" id="PF12706"/>
    </source>
</evidence>
<dbReference type="CDD" id="cd07718">
    <property type="entry name" value="RNaseZ_ELAC1_ELAC2-C-term-like_MBL-fold"/>
    <property type="match status" value="1"/>
</dbReference>
<dbReference type="OrthoDB" id="527344at2759"/>
<comment type="similarity">
    <text evidence="3">Belongs to the RNase Z family.</text>
</comment>
<dbReference type="OMA" id="AFICEAH"/>
<dbReference type="PANTHER" id="PTHR12553">
    <property type="entry name" value="ZINC PHOSPHODIESTERASE ELAC PROTEIN 2"/>
    <property type="match status" value="1"/>
</dbReference>
<keyword evidence="5" id="KW-0819">tRNA processing</keyword>
<comment type="cofactor">
    <cofactor evidence="2">
        <name>Zn(2+)</name>
        <dbReference type="ChEBI" id="CHEBI:29105"/>
    </cofactor>
</comment>
<proteinExistence type="inferred from homology"/>
<dbReference type="EMBL" id="KQ474086">
    <property type="protein sequence ID" value="KPV72523.1"/>
    <property type="molecule type" value="Genomic_DNA"/>
</dbReference>
<evidence type="ECO:0000256" key="4">
    <source>
        <dbReference type="ARBA" id="ARBA00012477"/>
    </source>
</evidence>
<dbReference type="InterPro" id="IPR001279">
    <property type="entry name" value="Metallo-B-lactamas"/>
</dbReference>
<dbReference type="SUPFAM" id="SSF56281">
    <property type="entry name" value="Metallo-hydrolase/oxidoreductase"/>
    <property type="match status" value="2"/>
</dbReference>
<dbReference type="AlphaFoldDB" id="A0A0P9FA99"/>
<name>A0A0P9FA99_RHOGW</name>
<feature type="region of interest" description="Disordered" evidence="11">
    <location>
        <begin position="245"/>
        <end position="265"/>
    </location>
</feature>
<dbReference type="InterPro" id="IPR027794">
    <property type="entry name" value="tRNase_Z_dom"/>
</dbReference>
<evidence type="ECO:0000256" key="8">
    <source>
        <dbReference type="ARBA" id="ARBA00022759"/>
    </source>
</evidence>
<feature type="compositionally biased region" description="Pro residues" evidence="11">
    <location>
        <begin position="197"/>
        <end position="209"/>
    </location>
</feature>
<evidence type="ECO:0000313" key="15">
    <source>
        <dbReference type="Proteomes" id="UP000053890"/>
    </source>
</evidence>
<dbReference type="Pfam" id="PF12706">
    <property type="entry name" value="Lactamase_B_2"/>
    <property type="match status" value="1"/>
</dbReference>
<keyword evidence="10" id="KW-0862">Zinc</keyword>
<keyword evidence="7" id="KW-0479">Metal-binding</keyword>
<evidence type="ECO:0000256" key="9">
    <source>
        <dbReference type="ARBA" id="ARBA00022801"/>
    </source>
</evidence>
<evidence type="ECO:0000256" key="6">
    <source>
        <dbReference type="ARBA" id="ARBA00022722"/>
    </source>
</evidence>
<reference evidence="14 15" key="1">
    <citation type="journal article" date="2015" name="Front. Microbiol.">
        <title>Genome sequence of the plant growth promoting endophytic yeast Rhodotorula graminis WP1.</title>
        <authorList>
            <person name="Firrincieli A."/>
            <person name="Otillar R."/>
            <person name="Salamov A."/>
            <person name="Schmutz J."/>
            <person name="Khan Z."/>
            <person name="Redman R.S."/>
            <person name="Fleck N.D."/>
            <person name="Lindquist E."/>
            <person name="Grigoriev I.V."/>
            <person name="Doty S.L."/>
        </authorList>
    </citation>
    <scope>NUCLEOTIDE SEQUENCE [LARGE SCALE GENOMIC DNA]</scope>
    <source>
        <strain evidence="14 15">WP1</strain>
    </source>
</reference>